<gene>
    <name evidence="1" type="ORF">TNCT_5221</name>
</gene>
<evidence type="ECO:0000313" key="1">
    <source>
        <dbReference type="EMBL" id="GFR04238.1"/>
    </source>
</evidence>
<dbReference type="Proteomes" id="UP000887116">
    <property type="component" value="Unassembled WGS sequence"/>
</dbReference>
<organism evidence="1 2">
    <name type="scientific">Trichonephila clavata</name>
    <name type="common">Joro spider</name>
    <name type="synonym">Nephila clavata</name>
    <dbReference type="NCBI Taxonomy" id="2740835"/>
    <lineage>
        <taxon>Eukaryota</taxon>
        <taxon>Metazoa</taxon>
        <taxon>Ecdysozoa</taxon>
        <taxon>Arthropoda</taxon>
        <taxon>Chelicerata</taxon>
        <taxon>Arachnida</taxon>
        <taxon>Araneae</taxon>
        <taxon>Araneomorphae</taxon>
        <taxon>Entelegynae</taxon>
        <taxon>Araneoidea</taxon>
        <taxon>Nephilidae</taxon>
        <taxon>Trichonephila</taxon>
    </lineage>
</organism>
<proteinExistence type="predicted"/>
<reference evidence="1" key="1">
    <citation type="submission" date="2020-07" db="EMBL/GenBank/DDBJ databases">
        <title>Multicomponent nature underlies the extraordinary mechanical properties of spider dragline silk.</title>
        <authorList>
            <person name="Kono N."/>
            <person name="Nakamura H."/>
            <person name="Mori M."/>
            <person name="Yoshida Y."/>
            <person name="Ohtoshi R."/>
            <person name="Malay A.D."/>
            <person name="Moran D.A.P."/>
            <person name="Tomita M."/>
            <person name="Numata K."/>
            <person name="Arakawa K."/>
        </authorList>
    </citation>
    <scope>NUCLEOTIDE SEQUENCE</scope>
</reference>
<dbReference type="AlphaFoldDB" id="A0A8X6IZM7"/>
<name>A0A8X6IZM7_TRICU</name>
<sequence>HEVKRTYFAEEYLSRSTCEFHLACALKVITRSNFKKKKDPSLHHATARNFSTFTSDVFV</sequence>
<feature type="non-terminal residue" evidence="1">
    <location>
        <position position="59"/>
    </location>
</feature>
<protein>
    <submittedName>
        <fullName evidence="1">Uncharacterized protein</fullName>
    </submittedName>
</protein>
<comment type="caution">
    <text evidence="1">The sequence shown here is derived from an EMBL/GenBank/DDBJ whole genome shotgun (WGS) entry which is preliminary data.</text>
</comment>
<accession>A0A8X6IZM7</accession>
<keyword evidence="2" id="KW-1185">Reference proteome</keyword>
<dbReference type="EMBL" id="BMAO01025675">
    <property type="protein sequence ID" value="GFR04238.1"/>
    <property type="molecule type" value="Genomic_DNA"/>
</dbReference>
<evidence type="ECO:0000313" key="2">
    <source>
        <dbReference type="Proteomes" id="UP000887116"/>
    </source>
</evidence>